<gene>
    <name evidence="1" type="primary">rraA_12</name>
    <name evidence="1" type="ORF">SDC9_180321</name>
</gene>
<protein>
    <submittedName>
        <fullName evidence="1">Regulator of ribonuclease activity A</fullName>
    </submittedName>
</protein>
<dbReference type="InterPro" id="IPR005493">
    <property type="entry name" value="RraA/RraA-like"/>
</dbReference>
<organism evidence="1">
    <name type="scientific">bioreactor metagenome</name>
    <dbReference type="NCBI Taxonomy" id="1076179"/>
    <lineage>
        <taxon>unclassified sequences</taxon>
        <taxon>metagenomes</taxon>
        <taxon>ecological metagenomes</taxon>
    </lineage>
</organism>
<dbReference type="InterPro" id="IPR036704">
    <property type="entry name" value="RraA/RraA-like_sf"/>
</dbReference>
<proteinExistence type="predicted"/>
<dbReference type="AlphaFoldDB" id="A0A645H2E1"/>
<name>A0A645H2E1_9ZZZZ</name>
<dbReference type="Pfam" id="PF03737">
    <property type="entry name" value="RraA-like"/>
    <property type="match status" value="1"/>
</dbReference>
<dbReference type="CDD" id="cd16841">
    <property type="entry name" value="RraA_family"/>
    <property type="match status" value="1"/>
</dbReference>
<sequence length="196" mass="20832">MAAVDASVRPYGKKEVLGTAFTVLVPEGDNLMVHKALDMAKPGDVLVVAAGGMLNRSIVGELMVGYCKLRGLAGVLIDGSIRDADALATMDFPVYARGVSPNGPYKSGPGEINTPVVFAGQMVYPGDIVVGDGDGVLFVNPDEAEGLLCEVQGLMQKEADTIELQRRTGTYPRPWVDAKLQEIGTEVLPFAPKRKE</sequence>
<evidence type="ECO:0000313" key="1">
    <source>
        <dbReference type="EMBL" id="MPN32840.1"/>
    </source>
</evidence>
<dbReference type="EMBL" id="VSSQ01085051">
    <property type="protein sequence ID" value="MPN32840.1"/>
    <property type="molecule type" value="Genomic_DNA"/>
</dbReference>
<dbReference type="PANTHER" id="PTHR33254">
    <property type="entry name" value="4-HYDROXY-4-METHYL-2-OXOGLUTARATE ALDOLASE 3-RELATED"/>
    <property type="match status" value="1"/>
</dbReference>
<dbReference type="SUPFAM" id="SSF89562">
    <property type="entry name" value="RraA-like"/>
    <property type="match status" value="1"/>
</dbReference>
<dbReference type="Gene3D" id="3.50.30.40">
    <property type="entry name" value="Ribonuclease E inhibitor RraA/RraA-like"/>
    <property type="match status" value="1"/>
</dbReference>
<comment type="caution">
    <text evidence="1">The sequence shown here is derived from an EMBL/GenBank/DDBJ whole genome shotgun (WGS) entry which is preliminary data.</text>
</comment>
<reference evidence="1" key="1">
    <citation type="submission" date="2019-08" db="EMBL/GenBank/DDBJ databases">
        <authorList>
            <person name="Kucharzyk K."/>
            <person name="Murdoch R.W."/>
            <person name="Higgins S."/>
            <person name="Loffler F."/>
        </authorList>
    </citation>
    <scope>NUCLEOTIDE SEQUENCE</scope>
</reference>
<accession>A0A645H2E1</accession>
<dbReference type="PANTHER" id="PTHR33254:SF4">
    <property type="entry name" value="4-HYDROXY-4-METHYL-2-OXOGLUTARATE ALDOLASE 3-RELATED"/>
    <property type="match status" value="1"/>
</dbReference>